<dbReference type="AlphaFoldDB" id="A0A2K2CD06"/>
<evidence type="ECO:0000256" key="20">
    <source>
        <dbReference type="SAM" id="MobiDB-lite"/>
    </source>
</evidence>
<evidence type="ECO:0000256" key="5">
    <source>
        <dbReference type="ARBA" id="ARBA00022553"/>
    </source>
</evidence>
<protein>
    <recommendedName>
        <fullName evidence="2">non-specific serine/threonine protein kinase</fullName>
        <ecNumber evidence="2">2.7.11.1</ecNumber>
    </recommendedName>
</protein>
<evidence type="ECO:0000256" key="18">
    <source>
        <dbReference type="ARBA" id="ARBA00047899"/>
    </source>
</evidence>
<comment type="subcellular location">
    <subcellularLocation>
        <location evidence="1">Cell membrane</location>
        <topology evidence="1">Single-pass type I membrane protein</topology>
    </subcellularLocation>
</comment>
<keyword evidence="24" id="KW-1185">Reference proteome</keyword>
<dbReference type="InterPro" id="IPR001480">
    <property type="entry name" value="Bulb-type_lectin_dom"/>
</dbReference>
<dbReference type="Proteomes" id="UP000006729">
    <property type="component" value="Chromosome 1"/>
</dbReference>
<proteinExistence type="predicted"/>
<gene>
    <name evidence="23" type="ORF">POPTR_001G441000</name>
</gene>
<evidence type="ECO:0000313" key="24">
    <source>
        <dbReference type="Proteomes" id="UP000006729"/>
    </source>
</evidence>
<evidence type="ECO:0000256" key="14">
    <source>
        <dbReference type="ARBA" id="ARBA00023136"/>
    </source>
</evidence>
<evidence type="ECO:0000313" key="23">
    <source>
        <dbReference type="EMBL" id="PNT59912.1"/>
    </source>
</evidence>
<dbReference type="PROSITE" id="PS50927">
    <property type="entry name" value="BULB_LECTIN"/>
    <property type="match status" value="1"/>
</dbReference>
<dbReference type="STRING" id="3694.A0A2K2CD06"/>
<dbReference type="SUPFAM" id="SSF51110">
    <property type="entry name" value="alpha-D-mannose-specific plant lectins"/>
    <property type="match status" value="1"/>
</dbReference>
<dbReference type="EC" id="2.7.11.1" evidence="2"/>
<evidence type="ECO:0000256" key="19">
    <source>
        <dbReference type="ARBA" id="ARBA00048679"/>
    </source>
</evidence>
<keyword evidence="12" id="KW-0067">ATP-binding</keyword>
<comment type="catalytic activity">
    <reaction evidence="18">
        <text>L-threonyl-[protein] + ATP = O-phospho-L-threonyl-[protein] + ADP + H(+)</text>
        <dbReference type="Rhea" id="RHEA:46608"/>
        <dbReference type="Rhea" id="RHEA-COMP:11060"/>
        <dbReference type="Rhea" id="RHEA-COMP:11605"/>
        <dbReference type="ChEBI" id="CHEBI:15378"/>
        <dbReference type="ChEBI" id="CHEBI:30013"/>
        <dbReference type="ChEBI" id="CHEBI:30616"/>
        <dbReference type="ChEBI" id="CHEBI:61977"/>
        <dbReference type="ChEBI" id="CHEBI:456216"/>
        <dbReference type="EC" id="2.7.11.1"/>
    </reaction>
</comment>
<evidence type="ECO:0000256" key="1">
    <source>
        <dbReference type="ARBA" id="ARBA00004251"/>
    </source>
</evidence>
<dbReference type="InParanoid" id="A0A2K2CD06"/>
<evidence type="ECO:0000256" key="21">
    <source>
        <dbReference type="SAM" id="SignalP"/>
    </source>
</evidence>
<evidence type="ECO:0000256" key="4">
    <source>
        <dbReference type="ARBA" id="ARBA00022527"/>
    </source>
</evidence>
<feature type="signal peptide" evidence="21">
    <location>
        <begin position="1"/>
        <end position="20"/>
    </location>
</feature>
<dbReference type="SMART" id="SM00108">
    <property type="entry name" value="B_lectin"/>
    <property type="match status" value="1"/>
</dbReference>
<feature type="chain" id="PRO_5014368154" description="non-specific serine/threonine protein kinase" evidence="21">
    <location>
        <begin position="21"/>
        <end position="224"/>
    </location>
</feature>
<dbReference type="GO" id="GO:0004674">
    <property type="term" value="F:protein serine/threonine kinase activity"/>
    <property type="evidence" value="ECO:0007669"/>
    <property type="project" value="UniProtKB-KW"/>
</dbReference>
<dbReference type="Gene3D" id="2.90.10.10">
    <property type="entry name" value="Bulb-type lectin domain"/>
    <property type="match status" value="1"/>
</dbReference>
<evidence type="ECO:0000256" key="16">
    <source>
        <dbReference type="ARBA" id="ARBA00023170"/>
    </source>
</evidence>
<dbReference type="GO" id="GO:0005886">
    <property type="term" value="C:plasma membrane"/>
    <property type="evidence" value="ECO:0007669"/>
    <property type="project" value="UniProtKB-SubCell"/>
</dbReference>
<keyword evidence="7" id="KW-0812">Transmembrane</keyword>
<evidence type="ECO:0000256" key="2">
    <source>
        <dbReference type="ARBA" id="ARBA00012513"/>
    </source>
</evidence>
<dbReference type="Pfam" id="PF01453">
    <property type="entry name" value="B_lectin"/>
    <property type="match status" value="1"/>
</dbReference>
<dbReference type="CDD" id="cd00028">
    <property type="entry name" value="B_lectin"/>
    <property type="match status" value="1"/>
</dbReference>
<keyword evidence="13" id="KW-1133">Transmembrane helix</keyword>
<dbReference type="EMBL" id="CM009290">
    <property type="protein sequence ID" value="PNT59912.1"/>
    <property type="molecule type" value="Genomic_DNA"/>
</dbReference>
<dbReference type="FunFam" id="2.90.10.10:FF:000009">
    <property type="entry name" value="Receptor-like serine/threonine-protein kinase SD1-8"/>
    <property type="match status" value="1"/>
</dbReference>
<dbReference type="InterPro" id="IPR036426">
    <property type="entry name" value="Bulb-type_lectin_dom_sf"/>
</dbReference>
<evidence type="ECO:0000256" key="12">
    <source>
        <dbReference type="ARBA" id="ARBA00022840"/>
    </source>
</evidence>
<keyword evidence="14" id="KW-0472">Membrane</keyword>
<reference evidence="23 24" key="1">
    <citation type="journal article" date="2006" name="Science">
        <title>The genome of black cottonwood, Populus trichocarpa (Torr. &amp; Gray).</title>
        <authorList>
            <person name="Tuskan G.A."/>
            <person name="Difazio S."/>
            <person name="Jansson S."/>
            <person name="Bohlmann J."/>
            <person name="Grigoriev I."/>
            <person name="Hellsten U."/>
            <person name="Putnam N."/>
            <person name="Ralph S."/>
            <person name="Rombauts S."/>
            <person name="Salamov A."/>
            <person name="Schein J."/>
            <person name="Sterck L."/>
            <person name="Aerts A."/>
            <person name="Bhalerao R.R."/>
            <person name="Bhalerao R.P."/>
            <person name="Blaudez D."/>
            <person name="Boerjan W."/>
            <person name="Brun A."/>
            <person name="Brunner A."/>
            <person name="Busov V."/>
            <person name="Campbell M."/>
            <person name="Carlson J."/>
            <person name="Chalot M."/>
            <person name="Chapman J."/>
            <person name="Chen G.L."/>
            <person name="Cooper D."/>
            <person name="Coutinho P.M."/>
            <person name="Couturier J."/>
            <person name="Covert S."/>
            <person name="Cronk Q."/>
            <person name="Cunningham R."/>
            <person name="Davis J."/>
            <person name="Degroeve S."/>
            <person name="Dejardin A."/>
            <person name="Depamphilis C."/>
            <person name="Detter J."/>
            <person name="Dirks B."/>
            <person name="Dubchak I."/>
            <person name="Duplessis S."/>
            <person name="Ehlting J."/>
            <person name="Ellis B."/>
            <person name="Gendler K."/>
            <person name="Goodstein D."/>
            <person name="Gribskov M."/>
            <person name="Grimwood J."/>
            <person name="Groover A."/>
            <person name="Gunter L."/>
            <person name="Hamberger B."/>
            <person name="Heinze B."/>
            <person name="Helariutta Y."/>
            <person name="Henrissat B."/>
            <person name="Holligan D."/>
            <person name="Holt R."/>
            <person name="Huang W."/>
            <person name="Islam-Faridi N."/>
            <person name="Jones S."/>
            <person name="Jones-Rhoades M."/>
            <person name="Jorgensen R."/>
            <person name="Joshi C."/>
            <person name="Kangasjarvi J."/>
            <person name="Karlsson J."/>
            <person name="Kelleher C."/>
            <person name="Kirkpatrick R."/>
            <person name="Kirst M."/>
            <person name="Kohler A."/>
            <person name="Kalluri U."/>
            <person name="Larimer F."/>
            <person name="Leebens-Mack J."/>
            <person name="Leple J.C."/>
            <person name="Locascio P."/>
            <person name="Lou Y."/>
            <person name="Lucas S."/>
            <person name="Martin F."/>
            <person name="Montanini B."/>
            <person name="Napoli C."/>
            <person name="Nelson D.R."/>
            <person name="Nelson C."/>
            <person name="Nieminen K."/>
            <person name="Nilsson O."/>
            <person name="Pereda V."/>
            <person name="Peter G."/>
            <person name="Philippe R."/>
            <person name="Pilate G."/>
            <person name="Poliakov A."/>
            <person name="Razumovskaya J."/>
            <person name="Richardson P."/>
            <person name="Rinaldi C."/>
            <person name="Ritland K."/>
            <person name="Rouze P."/>
            <person name="Ryaboy D."/>
            <person name="Schmutz J."/>
            <person name="Schrader J."/>
            <person name="Segerman B."/>
            <person name="Shin H."/>
            <person name="Siddiqui A."/>
            <person name="Sterky F."/>
            <person name="Terry A."/>
            <person name="Tsai C.J."/>
            <person name="Uberbacher E."/>
            <person name="Unneberg P."/>
            <person name="Vahala J."/>
            <person name="Wall K."/>
            <person name="Wessler S."/>
            <person name="Yang G."/>
            <person name="Yin T."/>
            <person name="Douglas C."/>
            <person name="Marra M."/>
            <person name="Sandberg G."/>
            <person name="Van de Peer Y."/>
            <person name="Rokhsar D."/>
        </authorList>
    </citation>
    <scope>NUCLEOTIDE SEQUENCE [LARGE SCALE GENOMIC DNA]</scope>
    <source>
        <strain evidence="24">cv. Nisqually</strain>
    </source>
</reference>
<evidence type="ECO:0000256" key="9">
    <source>
        <dbReference type="ARBA" id="ARBA00022734"/>
    </source>
</evidence>
<feature type="domain" description="Bulb-type lectin" evidence="22">
    <location>
        <begin position="22"/>
        <end position="144"/>
    </location>
</feature>
<keyword evidence="11" id="KW-0418">Kinase</keyword>
<keyword evidence="4" id="KW-0723">Serine/threonine-protein kinase</keyword>
<evidence type="ECO:0000256" key="7">
    <source>
        <dbReference type="ARBA" id="ARBA00022692"/>
    </source>
</evidence>
<organism evidence="23 24">
    <name type="scientific">Populus trichocarpa</name>
    <name type="common">Western balsam poplar</name>
    <name type="synonym">Populus balsamifera subsp. trichocarpa</name>
    <dbReference type="NCBI Taxonomy" id="3694"/>
    <lineage>
        <taxon>Eukaryota</taxon>
        <taxon>Viridiplantae</taxon>
        <taxon>Streptophyta</taxon>
        <taxon>Embryophyta</taxon>
        <taxon>Tracheophyta</taxon>
        <taxon>Spermatophyta</taxon>
        <taxon>Magnoliopsida</taxon>
        <taxon>eudicotyledons</taxon>
        <taxon>Gunneridae</taxon>
        <taxon>Pentapetalae</taxon>
        <taxon>rosids</taxon>
        <taxon>fabids</taxon>
        <taxon>Malpighiales</taxon>
        <taxon>Salicaceae</taxon>
        <taxon>Saliceae</taxon>
        <taxon>Populus</taxon>
    </lineage>
</organism>
<dbReference type="GO" id="GO:0030246">
    <property type="term" value="F:carbohydrate binding"/>
    <property type="evidence" value="ECO:0007669"/>
    <property type="project" value="UniProtKB-KW"/>
</dbReference>
<keyword evidence="5" id="KW-0597">Phosphoprotein</keyword>
<keyword evidence="3" id="KW-1003">Cell membrane</keyword>
<evidence type="ECO:0000256" key="8">
    <source>
        <dbReference type="ARBA" id="ARBA00022729"/>
    </source>
</evidence>
<evidence type="ECO:0000256" key="15">
    <source>
        <dbReference type="ARBA" id="ARBA00023157"/>
    </source>
</evidence>
<keyword evidence="15" id="KW-1015">Disulfide bond</keyword>
<keyword evidence="16" id="KW-0675">Receptor</keyword>
<dbReference type="PANTHER" id="PTHR32444:SF226">
    <property type="entry name" value="BULB-TYPE LECTIN DOMAIN-CONTAINING PROTEIN"/>
    <property type="match status" value="1"/>
</dbReference>
<evidence type="ECO:0000259" key="22">
    <source>
        <dbReference type="PROSITE" id="PS50927"/>
    </source>
</evidence>
<evidence type="ECO:0000256" key="17">
    <source>
        <dbReference type="ARBA" id="ARBA00023180"/>
    </source>
</evidence>
<keyword evidence="10" id="KW-0547">Nucleotide-binding</keyword>
<name>A0A2K2CD06_POPTR</name>
<feature type="region of interest" description="Disordered" evidence="20">
    <location>
        <begin position="180"/>
        <end position="209"/>
    </location>
</feature>
<keyword evidence="17" id="KW-0325">Glycoprotein</keyword>
<evidence type="ECO:0000256" key="11">
    <source>
        <dbReference type="ARBA" id="ARBA00022777"/>
    </source>
</evidence>
<keyword evidence="6" id="KW-0808">Transferase</keyword>
<evidence type="ECO:0000256" key="10">
    <source>
        <dbReference type="ARBA" id="ARBA00022741"/>
    </source>
</evidence>
<keyword evidence="8 21" id="KW-0732">Signal</keyword>
<evidence type="ECO:0000256" key="13">
    <source>
        <dbReference type="ARBA" id="ARBA00022989"/>
    </source>
</evidence>
<evidence type="ECO:0000256" key="6">
    <source>
        <dbReference type="ARBA" id="ARBA00022679"/>
    </source>
</evidence>
<sequence length="224" mass="24728">MASRINRFYLFYFCASHALAAGSLYQGGDSLNSSTTLVSKNGLFTLGFTRLGSAESNVSYLGIWYTNDMSHPFWLANRDKSIADNSGVLGIDGSGNMKLTYSGGDLVDFYSSRSSTTNLTAVLEDSGNVVLKDANSNQILWQSFDHPTDVFVKVKQPMFDVLKNGYEVKLQRNALSVLEHPKGNEVDDDNDFDTSSGSDIGEHDFYKGSEFPKISKPRVRSTRL</sequence>
<dbReference type="PANTHER" id="PTHR32444">
    <property type="entry name" value="BULB-TYPE LECTIN DOMAIN-CONTAINING PROTEIN"/>
    <property type="match status" value="1"/>
</dbReference>
<accession>A0A2K2CD06</accession>
<evidence type="ECO:0000256" key="3">
    <source>
        <dbReference type="ARBA" id="ARBA00022475"/>
    </source>
</evidence>
<comment type="catalytic activity">
    <reaction evidence="19">
        <text>L-seryl-[protein] + ATP = O-phospho-L-seryl-[protein] + ADP + H(+)</text>
        <dbReference type="Rhea" id="RHEA:17989"/>
        <dbReference type="Rhea" id="RHEA-COMP:9863"/>
        <dbReference type="Rhea" id="RHEA-COMP:11604"/>
        <dbReference type="ChEBI" id="CHEBI:15378"/>
        <dbReference type="ChEBI" id="CHEBI:29999"/>
        <dbReference type="ChEBI" id="CHEBI:30616"/>
        <dbReference type="ChEBI" id="CHEBI:83421"/>
        <dbReference type="ChEBI" id="CHEBI:456216"/>
        <dbReference type="EC" id="2.7.11.1"/>
    </reaction>
</comment>
<dbReference type="GO" id="GO:0005524">
    <property type="term" value="F:ATP binding"/>
    <property type="evidence" value="ECO:0007669"/>
    <property type="project" value="UniProtKB-KW"/>
</dbReference>
<keyword evidence="9" id="KW-0430">Lectin</keyword>